<name>A0A9X3EJZ2_9BACT</name>
<dbReference type="EMBL" id="JAPNKE010000002">
    <property type="protein sequence ID" value="MCY1005437.1"/>
    <property type="molecule type" value="Genomic_DNA"/>
</dbReference>
<dbReference type="InterPro" id="IPR029058">
    <property type="entry name" value="AB_hydrolase_fold"/>
</dbReference>
<comment type="catalytic activity">
    <reaction evidence="5 8">
        <text>S-formylglutathione + H2O = formate + glutathione + H(+)</text>
        <dbReference type="Rhea" id="RHEA:14961"/>
        <dbReference type="ChEBI" id="CHEBI:15377"/>
        <dbReference type="ChEBI" id="CHEBI:15378"/>
        <dbReference type="ChEBI" id="CHEBI:15740"/>
        <dbReference type="ChEBI" id="CHEBI:57688"/>
        <dbReference type="ChEBI" id="CHEBI:57925"/>
        <dbReference type="EC" id="3.1.2.12"/>
    </reaction>
</comment>
<evidence type="ECO:0000256" key="1">
    <source>
        <dbReference type="ARBA" id="ARBA00005622"/>
    </source>
</evidence>
<dbReference type="InterPro" id="IPR000801">
    <property type="entry name" value="Esterase-like"/>
</dbReference>
<evidence type="ECO:0000256" key="3">
    <source>
        <dbReference type="ARBA" id="ARBA00022487"/>
    </source>
</evidence>
<feature type="active site" description="Charge relay system" evidence="7">
    <location>
        <position position="258"/>
    </location>
</feature>
<comment type="caution">
    <text evidence="9">The sequence shown here is derived from an EMBL/GenBank/DDBJ whole genome shotgun (WGS) entry which is preliminary data.</text>
</comment>
<dbReference type="GO" id="GO:0052689">
    <property type="term" value="F:carboxylic ester hydrolase activity"/>
    <property type="evidence" value="ECO:0007669"/>
    <property type="project" value="UniProtKB-KW"/>
</dbReference>
<dbReference type="SUPFAM" id="SSF53474">
    <property type="entry name" value="alpha/beta-Hydrolases"/>
    <property type="match status" value="1"/>
</dbReference>
<evidence type="ECO:0000256" key="7">
    <source>
        <dbReference type="PIRSR" id="PIRSR614186-1"/>
    </source>
</evidence>
<evidence type="ECO:0000256" key="8">
    <source>
        <dbReference type="RuleBase" id="RU363068"/>
    </source>
</evidence>
<organism evidence="9 10">
    <name type="scientific">Nannocystis pusilla</name>
    <dbReference type="NCBI Taxonomy" id="889268"/>
    <lineage>
        <taxon>Bacteria</taxon>
        <taxon>Pseudomonadati</taxon>
        <taxon>Myxococcota</taxon>
        <taxon>Polyangia</taxon>
        <taxon>Nannocystales</taxon>
        <taxon>Nannocystaceae</taxon>
        <taxon>Nannocystis</taxon>
    </lineage>
</organism>
<evidence type="ECO:0000256" key="5">
    <source>
        <dbReference type="ARBA" id="ARBA00047590"/>
    </source>
</evidence>
<dbReference type="GO" id="GO:0018738">
    <property type="term" value="F:S-formylglutathione hydrolase activity"/>
    <property type="evidence" value="ECO:0007669"/>
    <property type="project" value="UniProtKB-UniRule"/>
</dbReference>
<dbReference type="EC" id="3.1.2.12" evidence="2 6"/>
<dbReference type="AlphaFoldDB" id="A0A9X3EJZ2"/>
<evidence type="ECO:0000313" key="9">
    <source>
        <dbReference type="EMBL" id="MCY1005437.1"/>
    </source>
</evidence>
<dbReference type="GO" id="GO:0046294">
    <property type="term" value="P:formaldehyde catabolic process"/>
    <property type="evidence" value="ECO:0007669"/>
    <property type="project" value="InterPro"/>
</dbReference>
<keyword evidence="4 8" id="KW-0378">Hydrolase</keyword>
<dbReference type="PANTHER" id="PTHR10061:SF0">
    <property type="entry name" value="S-FORMYLGLUTATHIONE HYDROLASE"/>
    <property type="match status" value="1"/>
</dbReference>
<dbReference type="RefSeq" id="WP_267767114.1">
    <property type="nucleotide sequence ID" value="NZ_JAPNKE010000002.1"/>
</dbReference>
<accession>A0A9X3EJZ2</accession>
<feature type="active site" description="Charge relay system" evidence="7">
    <location>
        <position position="148"/>
    </location>
</feature>
<proteinExistence type="inferred from homology"/>
<keyword evidence="10" id="KW-1185">Reference proteome</keyword>
<dbReference type="Proteomes" id="UP001150924">
    <property type="component" value="Unassembled WGS sequence"/>
</dbReference>
<dbReference type="GO" id="GO:0005829">
    <property type="term" value="C:cytosol"/>
    <property type="evidence" value="ECO:0007669"/>
    <property type="project" value="TreeGrafter"/>
</dbReference>
<gene>
    <name evidence="9" type="primary">fghA</name>
    <name evidence="9" type="ORF">OV079_07605</name>
</gene>
<sequence>MGLRTISESRCFGGVQGTYSHASTATGTEMRLSVFVPEQGRSSALPAVIYLSGLSCTEENFTVKAGAQRWAAELGLVVIAPDTSPRGPNVADDPAYDLGQGAGFYVDATESPWAPHFRMYSYVAEELPALIADKFPLRPGALGIMGHSMGGHGALVLGLREPGKFASVSALAPIVAPSQVPWGTKAFSAYLGQDRQLWRPYDATALVEDGHRRPDLIRIDQGEADKFLGEHLRPELFAAACARAGQAVEVHRHAGYDHGYFFVATLIGEHLRHHAELLAKR</sequence>
<dbReference type="FunFam" id="3.40.50.1820:FF:000002">
    <property type="entry name" value="S-formylglutathione hydrolase"/>
    <property type="match status" value="1"/>
</dbReference>
<dbReference type="InterPro" id="IPR014186">
    <property type="entry name" value="S-formylglutathione_hydrol"/>
</dbReference>
<dbReference type="NCBIfam" id="TIGR02821">
    <property type="entry name" value="fghA_ester_D"/>
    <property type="match status" value="1"/>
</dbReference>
<evidence type="ECO:0000256" key="4">
    <source>
        <dbReference type="ARBA" id="ARBA00022801"/>
    </source>
</evidence>
<comment type="similarity">
    <text evidence="1 8">Belongs to the esterase D family.</text>
</comment>
<keyword evidence="3 8" id="KW-0719">Serine esterase</keyword>
<evidence type="ECO:0000256" key="2">
    <source>
        <dbReference type="ARBA" id="ARBA00012479"/>
    </source>
</evidence>
<protein>
    <recommendedName>
        <fullName evidence="2 6">S-formylglutathione hydrolase</fullName>
        <ecNumber evidence="2 6">3.1.2.12</ecNumber>
    </recommendedName>
</protein>
<dbReference type="Pfam" id="PF00756">
    <property type="entry name" value="Esterase"/>
    <property type="match status" value="1"/>
</dbReference>
<comment type="function">
    <text evidence="8">Serine hydrolase involved in the detoxification of formaldehyde.</text>
</comment>
<dbReference type="Gene3D" id="3.40.50.1820">
    <property type="entry name" value="alpha/beta hydrolase"/>
    <property type="match status" value="1"/>
</dbReference>
<evidence type="ECO:0000313" key="10">
    <source>
        <dbReference type="Proteomes" id="UP001150924"/>
    </source>
</evidence>
<feature type="active site" description="Charge relay system" evidence="7">
    <location>
        <position position="225"/>
    </location>
</feature>
<dbReference type="PANTHER" id="PTHR10061">
    <property type="entry name" value="S-FORMYLGLUTATHIONE HYDROLASE"/>
    <property type="match status" value="1"/>
</dbReference>
<evidence type="ECO:0000256" key="6">
    <source>
        <dbReference type="NCBIfam" id="TIGR02821"/>
    </source>
</evidence>
<reference evidence="9" key="1">
    <citation type="submission" date="2022-11" db="EMBL/GenBank/DDBJ databases">
        <title>Minimal conservation of predation-associated metabolite biosynthetic gene clusters underscores biosynthetic potential of Myxococcota including descriptions for ten novel species: Archangium lansinium sp. nov., Myxococcus landrumus sp. nov., Nannocystis bai.</title>
        <authorList>
            <person name="Ahearne A."/>
            <person name="Stevens C."/>
            <person name="Phillips K."/>
        </authorList>
    </citation>
    <scope>NUCLEOTIDE SEQUENCE</scope>
    <source>
        <strain evidence="9">Na p29</strain>
    </source>
</reference>